<keyword evidence="2" id="KW-1133">Transmembrane helix</keyword>
<dbReference type="EMBL" id="JAEUAX010000001">
    <property type="protein sequence ID" value="MBW9108798.1"/>
    <property type="molecule type" value="Genomic_DNA"/>
</dbReference>
<evidence type="ECO:0000313" key="4">
    <source>
        <dbReference type="EMBL" id="MBW9108798.1"/>
    </source>
</evidence>
<evidence type="ECO:0000256" key="1">
    <source>
        <dbReference type="SAM" id="MobiDB-lite"/>
    </source>
</evidence>
<organism evidence="4 5">
    <name type="scientific">Microbacterium ureisolvens</name>
    <dbReference type="NCBI Taxonomy" id="2781186"/>
    <lineage>
        <taxon>Bacteria</taxon>
        <taxon>Bacillati</taxon>
        <taxon>Actinomycetota</taxon>
        <taxon>Actinomycetes</taxon>
        <taxon>Micrococcales</taxon>
        <taxon>Microbacteriaceae</taxon>
        <taxon>Microbacterium</taxon>
    </lineage>
</organism>
<feature type="compositionally biased region" description="Basic and acidic residues" evidence="1">
    <location>
        <begin position="225"/>
        <end position="234"/>
    </location>
</feature>
<protein>
    <submittedName>
        <fullName evidence="4">PH domain-containing protein</fullName>
    </submittedName>
</protein>
<evidence type="ECO:0000259" key="3">
    <source>
        <dbReference type="Pfam" id="PF03703"/>
    </source>
</evidence>
<dbReference type="InterPro" id="IPR005182">
    <property type="entry name" value="YdbS-like_PH"/>
</dbReference>
<evidence type="ECO:0000313" key="5">
    <source>
        <dbReference type="Proteomes" id="UP000777440"/>
    </source>
</evidence>
<comment type="caution">
    <text evidence="4">The sequence shown here is derived from an EMBL/GenBank/DDBJ whole genome shotgun (WGS) entry which is preliminary data.</text>
</comment>
<feature type="transmembrane region" description="Helical" evidence="2">
    <location>
        <begin position="54"/>
        <end position="73"/>
    </location>
</feature>
<feature type="transmembrane region" description="Helical" evidence="2">
    <location>
        <begin position="26"/>
        <end position="48"/>
    </location>
</feature>
<dbReference type="RefSeq" id="WP_220338719.1">
    <property type="nucleotide sequence ID" value="NZ_JAEUAX010000001.1"/>
</dbReference>
<keyword evidence="2" id="KW-0472">Membrane</keyword>
<name>A0ABS7HUR7_9MICO</name>
<feature type="domain" description="YdbS-like PH" evidence="3">
    <location>
        <begin position="78"/>
        <end position="141"/>
    </location>
</feature>
<keyword evidence="5" id="KW-1185">Reference proteome</keyword>
<keyword evidence="2" id="KW-0812">Transmembrane</keyword>
<feature type="region of interest" description="Disordered" evidence="1">
    <location>
        <begin position="200"/>
        <end position="260"/>
    </location>
</feature>
<proteinExistence type="predicted"/>
<gene>
    <name evidence="4" type="ORF">JNB61_03350</name>
</gene>
<sequence length="260" mass="28538">MFDPRIEKHLISDQGEHVVDEVRKHWAATVSAVLELFGGIVVLLLTFFVPAQAWWVPALLGAAVTLHAIWRVFEQHTDRFVITNMRVFRVHGILSQRIATMPLARILDISVYKPLVGRIFGYGHFVFESAAQEQGLREIRYVGDPDRRGLTIQRVIQQAGLRGAAGRTGADPFAGAPFAPSVPPQPVPAASVTVVPVSDDRNATAPVPDVGRGSTSSGWDWLADAQRREDERLAQLRGESASPAPFDPDRTSTAPIDLPR</sequence>
<dbReference type="PANTHER" id="PTHR37938:SF1">
    <property type="entry name" value="BLL0215 PROTEIN"/>
    <property type="match status" value="1"/>
</dbReference>
<dbReference type="Proteomes" id="UP000777440">
    <property type="component" value="Unassembled WGS sequence"/>
</dbReference>
<reference evidence="4 5" key="1">
    <citation type="journal article" date="2021" name="MBio">
        <title>Poor Competitiveness of Bradyrhizobium in Pigeon Pea Root Colonization in Indian Soils.</title>
        <authorList>
            <person name="Chalasani D."/>
            <person name="Basu A."/>
            <person name="Pullabhotla S.V.S.R.N."/>
            <person name="Jorrin B."/>
            <person name="Neal A.L."/>
            <person name="Poole P.S."/>
            <person name="Podile A.R."/>
            <person name="Tkacz A."/>
        </authorList>
    </citation>
    <scope>NUCLEOTIDE SEQUENCE [LARGE SCALE GENOMIC DNA]</scope>
    <source>
        <strain evidence="4 5">HU12</strain>
    </source>
</reference>
<dbReference type="Pfam" id="PF03703">
    <property type="entry name" value="bPH_2"/>
    <property type="match status" value="1"/>
</dbReference>
<accession>A0ABS7HUR7</accession>
<evidence type="ECO:0000256" key="2">
    <source>
        <dbReference type="SAM" id="Phobius"/>
    </source>
</evidence>
<dbReference type="PANTHER" id="PTHR37938">
    <property type="entry name" value="BLL0215 PROTEIN"/>
    <property type="match status" value="1"/>
</dbReference>